<protein>
    <submittedName>
        <fullName evidence="1">Uncharacterized protein</fullName>
    </submittedName>
</protein>
<keyword evidence="2" id="KW-1185">Reference proteome</keyword>
<gene>
    <name evidence="1" type="ORF">D1868_01095</name>
</gene>
<dbReference type="RefSeq" id="WP_156004952.1">
    <property type="nucleotide sequence ID" value="NZ_CP045483.1"/>
</dbReference>
<dbReference type="GeneID" id="42797631"/>
<dbReference type="Proteomes" id="UP000423396">
    <property type="component" value="Chromosome"/>
</dbReference>
<proteinExistence type="predicted"/>
<reference evidence="1 2" key="1">
    <citation type="submission" date="2019-10" db="EMBL/GenBank/DDBJ databases">
        <title>Genome Sequences from Six Type Strain Members of the Archaeal Family Sulfolobaceae: Acidianus ambivalens, Acidianus infernus, Metallosphaera prunae, Stygiolobus azoricus, Sulfolobus metallicus, and Sulfurisphaera ohwakuensis.</title>
        <authorList>
            <person name="Counts J.A."/>
            <person name="Kelly R.M."/>
        </authorList>
    </citation>
    <scope>NUCLEOTIDE SEQUENCE [LARGE SCALE GENOMIC DNA]</scope>
    <source>
        <strain evidence="1 2">FC6</strain>
    </source>
</reference>
<evidence type="ECO:0000313" key="2">
    <source>
        <dbReference type="Proteomes" id="UP000423396"/>
    </source>
</evidence>
<dbReference type="EMBL" id="CP045483">
    <property type="protein sequence ID" value="QGR18729.1"/>
    <property type="molecule type" value="Genomic_DNA"/>
</dbReference>
<dbReference type="OrthoDB" id="43989at2157"/>
<dbReference type="KEGG" id="sazo:D1868_01095"/>
<dbReference type="InterPro" id="IPR035940">
    <property type="entry name" value="CAP_sf"/>
</dbReference>
<organism evidence="1 2">
    <name type="scientific">Stygiolobus azoricus</name>
    <dbReference type="NCBI Taxonomy" id="41675"/>
    <lineage>
        <taxon>Archaea</taxon>
        <taxon>Thermoproteota</taxon>
        <taxon>Thermoprotei</taxon>
        <taxon>Sulfolobales</taxon>
        <taxon>Sulfolobaceae</taxon>
        <taxon>Stygiolobus</taxon>
    </lineage>
</organism>
<dbReference type="AlphaFoldDB" id="A0A650CLP8"/>
<sequence length="281" mass="32949">MVLRNEKANFDFSLSLRLINFLNTLRIQNNVPSVRYANTGFAHFRSAYMVKTRVFSHYDVTGIAPQLFFTTLGNYYYMEESIGYAWSNTPLSYSSTVQISEKLLYDMVYNDADEGWFHRDTLLDPCFNYADISVSFNFNEIYLDVAMINARVDWISTPKISNGIFSLKGRLTDDNFIPKQLIIYRDEIKPDRINEHSYSLGEPVAGVIPKPHYYKGIETIRPYKWRMDSSIIEVEFPLKFFTRGVYTILLYAEDKRKIHWSPYTKRKIGECGIMMYSFLVK</sequence>
<accession>A0A650CLP8</accession>
<dbReference type="Gene3D" id="3.40.33.10">
    <property type="entry name" value="CAP"/>
    <property type="match status" value="1"/>
</dbReference>
<evidence type="ECO:0000313" key="1">
    <source>
        <dbReference type="EMBL" id="QGR18729.1"/>
    </source>
</evidence>
<name>A0A650CLP8_9CREN</name>